<dbReference type="PANTHER" id="PTHR43767:SF1">
    <property type="entry name" value="NONRIBOSOMAL PEPTIDE SYNTHASE PES1 (EUROFUNG)-RELATED"/>
    <property type="match status" value="1"/>
</dbReference>
<organism evidence="3 4">
    <name type="scientific">Croceicoccus ponticola</name>
    <dbReference type="NCBI Taxonomy" id="2217664"/>
    <lineage>
        <taxon>Bacteria</taxon>
        <taxon>Pseudomonadati</taxon>
        <taxon>Pseudomonadota</taxon>
        <taxon>Alphaproteobacteria</taxon>
        <taxon>Sphingomonadales</taxon>
        <taxon>Erythrobacteraceae</taxon>
        <taxon>Croceicoccus</taxon>
    </lineage>
</organism>
<dbReference type="AlphaFoldDB" id="A0A437GW64"/>
<dbReference type="InterPro" id="IPR000873">
    <property type="entry name" value="AMP-dep_synth/lig_dom"/>
</dbReference>
<evidence type="ECO:0000259" key="2">
    <source>
        <dbReference type="Pfam" id="PF13193"/>
    </source>
</evidence>
<dbReference type="PROSITE" id="PS00455">
    <property type="entry name" value="AMP_BINDING"/>
    <property type="match status" value="1"/>
</dbReference>
<dbReference type="Pfam" id="PF13193">
    <property type="entry name" value="AMP-binding_C"/>
    <property type="match status" value="1"/>
</dbReference>
<dbReference type="InterPro" id="IPR020845">
    <property type="entry name" value="AMP-binding_CS"/>
</dbReference>
<keyword evidence="3" id="KW-0436">Ligase</keyword>
<dbReference type="RefSeq" id="WP_127612760.1">
    <property type="nucleotide sequence ID" value="NZ_RXOL01000004.1"/>
</dbReference>
<gene>
    <name evidence="3" type="ORF">EKN06_09865</name>
</gene>
<dbReference type="InterPro" id="IPR045851">
    <property type="entry name" value="AMP-bd_C_sf"/>
</dbReference>
<name>A0A437GW64_9SPHN</name>
<dbReference type="EMBL" id="RXOL01000004">
    <property type="protein sequence ID" value="RVQ66337.1"/>
    <property type="molecule type" value="Genomic_DNA"/>
</dbReference>
<keyword evidence="4" id="KW-1185">Reference proteome</keyword>
<dbReference type="SUPFAM" id="SSF56801">
    <property type="entry name" value="Acetyl-CoA synthetase-like"/>
    <property type="match status" value="1"/>
</dbReference>
<dbReference type="InterPro" id="IPR042099">
    <property type="entry name" value="ANL_N_sf"/>
</dbReference>
<accession>A0A437GW64</accession>
<dbReference type="OrthoDB" id="9803968at2"/>
<feature type="domain" description="AMP-dependent synthetase/ligase" evidence="1">
    <location>
        <begin position="31"/>
        <end position="390"/>
    </location>
</feature>
<feature type="domain" description="AMP-binding enzyme C-terminal" evidence="2">
    <location>
        <begin position="446"/>
        <end position="519"/>
    </location>
</feature>
<dbReference type="InterPro" id="IPR025110">
    <property type="entry name" value="AMP-bd_C"/>
</dbReference>
<dbReference type="Gene3D" id="3.30.300.30">
    <property type="match status" value="1"/>
</dbReference>
<protein>
    <submittedName>
        <fullName evidence="3">Long-chain fatty acid--CoA ligase</fullName>
    </submittedName>
</protein>
<dbReference type="PANTHER" id="PTHR43767">
    <property type="entry name" value="LONG-CHAIN-FATTY-ACID--COA LIGASE"/>
    <property type="match status" value="1"/>
</dbReference>
<dbReference type="Pfam" id="PF00501">
    <property type="entry name" value="AMP-binding"/>
    <property type="match status" value="1"/>
</dbReference>
<dbReference type="Gene3D" id="3.40.50.12780">
    <property type="entry name" value="N-terminal domain of ligase-like"/>
    <property type="match status" value="1"/>
</dbReference>
<proteinExistence type="predicted"/>
<evidence type="ECO:0000313" key="4">
    <source>
        <dbReference type="Proteomes" id="UP000283003"/>
    </source>
</evidence>
<dbReference type="Proteomes" id="UP000283003">
    <property type="component" value="Unassembled WGS sequence"/>
</dbReference>
<evidence type="ECO:0000259" key="1">
    <source>
        <dbReference type="Pfam" id="PF00501"/>
    </source>
</evidence>
<evidence type="ECO:0000313" key="3">
    <source>
        <dbReference type="EMBL" id="RVQ66337.1"/>
    </source>
</evidence>
<reference evidence="3 4" key="1">
    <citation type="submission" date="2018-12" db="EMBL/GenBank/DDBJ databases">
        <title>Croceicoccus ponticola sp. nov., a lipolytic bacterium isolated from seawater.</title>
        <authorList>
            <person name="Yoon J.-H."/>
        </authorList>
    </citation>
    <scope>NUCLEOTIDE SEQUENCE [LARGE SCALE GENOMIC DNA]</scope>
    <source>
        <strain evidence="3 4">GM-16</strain>
    </source>
</reference>
<sequence length="534" mass="58550">MSLAEAAQSCAHAGALLDQPGLLFNDMIRINARRFRDKAAVICGDDQLSWTDFHRRTNMVANALIGEGLRKGDKVALVMNSSILMFELIWGTVKAGGVIVPLNRMMSGDGLEATIDNCDARYVFADHDATEALDPLRERLSKVESVGWFVRGPATSRWRDAAAFIDHAEEDEPEVALTMADPMNIIYSSGSTGSPKGIEHSQMARHIYTFGFGPGLEMTRFSVPICSTPLYTNGTWITMLPAVYLGSTTVLLTKFSADSFLEAVQRHGCTHAFAVPTQFIVLLESGRIGSYDTSTLKVFMSGGQAIASDTKAGIARELPHVRLYECYGITEGFSTLASPEDKALPGKDKTVGMALFGGELVILDDDGNILPPGEVGDITGYGPALMTGYYQSRDASEKSIWRDARGRTFLRSGDLGFMDEDGYLYIAGRVKDMIKSGGINVYASDIEEVFMRHPAVAEVAAIGVPHVRWLETPLLLAILRDGHDINADELRDWGNAQLGKYQRVSAVEFRTEFPRATHDKILKRALRDPYWADA</sequence>
<dbReference type="GO" id="GO:0016878">
    <property type="term" value="F:acid-thiol ligase activity"/>
    <property type="evidence" value="ECO:0007669"/>
    <property type="project" value="UniProtKB-ARBA"/>
</dbReference>
<dbReference type="InterPro" id="IPR050237">
    <property type="entry name" value="ATP-dep_AMP-bd_enzyme"/>
</dbReference>
<comment type="caution">
    <text evidence="3">The sequence shown here is derived from an EMBL/GenBank/DDBJ whole genome shotgun (WGS) entry which is preliminary data.</text>
</comment>